<dbReference type="AlphaFoldDB" id="A0A011P8W1"/>
<protein>
    <submittedName>
        <fullName evidence="8">Cobalt transport protein CbiM</fullName>
    </submittedName>
</protein>
<dbReference type="EMBL" id="JEMY01000077">
    <property type="protein sequence ID" value="EXI83971.1"/>
    <property type="molecule type" value="Genomic_DNA"/>
</dbReference>
<feature type="transmembrane region" description="Helical" evidence="7">
    <location>
        <begin position="168"/>
        <end position="193"/>
    </location>
</feature>
<reference evidence="8" key="1">
    <citation type="submission" date="2014-02" db="EMBL/GenBank/DDBJ databases">
        <title>Expanding our view of genomic diversity in Candidatus Accumulibacter clades.</title>
        <authorList>
            <person name="Skennerton C.T."/>
            <person name="Barr J.J."/>
            <person name="Slater F.R."/>
            <person name="Bond P.L."/>
            <person name="Tyson G.W."/>
        </authorList>
    </citation>
    <scope>NUCLEOTIDE SEQUENCE [LARGE SCALE GENOMIC DNA]</scope>
</reference>
<dbReference type="PATRIC" id="fig|1454004.3.peg.4141"/>
<keyword evidence="9" id="KW-1185">Reference proteome</keyword>
<evidence type="ECO:0000313" key="9">
    <source>
        <dbReference type="Proteomes" id="UP000022141"/>
    </source>
</evidence>
<dbReference type="GO" id="GO:0000041">
    <property type="term" value="P:transition metal ion transport"/>
    <property type="evidence" value="ECO:0007669"/>
    <property type="project" value="InterPro"/>
</dbReference>
<comment type="caution">
    <text evidence="8">The sequence shown here is derived from an EMBL/GenBank/DDBJ whole genome shotgun (WGS) entry which is preliminary data.</text>
</comment>
<proteinExistence type="predicted"/>
<gene>
    <name evidence="8" type="ORF">AW11_04033</name>
</gene>
<evidence type="ECO:0000256" key="2">
    <source>
        <dbReference type="ARBA" id="ARBA00022448"/>
    </source>
</evidence>
<dbReference type="InterPro" id="IPR002751">
    <property type="entry name" value="CbiM/NikMN"/>
</dbReference>
<dbReference type="GO" id="GO:0005886">
    <property type="term" value="C:plasma membrane"/>
    <property type="evidence" value="ECO:0007669"/>
    <property type="project" value="UniProtKB-SubCell"/>
</dbReference>
<keyword evidence="6 7" id="KW-0472">Membrane</keyword>
<dbReference type="Pfam" id="PF01891">
    <property type="entry name" value="CbiM"/>
    <property type="match status" value="1"/>
</dbReference>
<evidence type="ECO:0000256" key="6">
    <source>
        <dbReference type="ARBA" id="ARBA00023136"/>
    </source>
</evidence>
<feature type="transmembrane region" description="Helical" evidence="7">
    <location>
        <begin position="71"/>
        <end position="95"/>
    </location>
</feature>
<keyword evidence="4 7" id="KW-0812">Transmembrane</keyword>
<keyword evidence="3" id="KW-1003">Cell membrane</keyword>
<evidence type="ECO:0000256" key="1">
    <source>
        <dbReference type="ARBA" id="ARBA00004651"/>
    </source>
</evidence>
<keyword evidence="2" id="KW-0813">Transport</keyword>
<organism evidence="8 9">
    <name type="scientific">Accumulibacter regalis</name>
    <dbReference type="NCBI Taxonomy" id="522306"/>
    <lineage>
        <taxon>Bacteria</taxon>
        <taxon>Pseudomonadati</taxon>
        <taxon>Pseudomonadota</taxon>
        <taxon>Betaproteobacteria</taxon>
        <taxon>Candidatus Accumulibacter</taxon>
    </lineage>
</organism>
<name>A0A011P8W1_ACCRE</name>
<dbReference type="STRING" id="1454004.AW11_04033"/>
<dbReference type="eggNOG" id="COG0310">
    <property type="taxonomic scope" value="Bacteria"/>
</dbReference>
<keyword evidence="5 7" id="KW-1133">Transmembrane helix</keyword>
<accession>A0A011P8W1</accession>
<sequence length="218" mass="23599">MHIEPGIIAQAKVVLANASAVGLVAYYGRDLLRQPADIVRTLLAALFFSLFMQSFHVNVGPSELHFVGAMAIYLTLGFLPTLLGFAAGLLLQGLLFEPVDLPHLAVNSLSLIVPLIAVHYSVGRQLRAELAGRVVSWGAIVKLDAMYYAGVTAMVGFWLLAAEVATPLAAWAAFASSYLLIVICEPLFTLAVVRLLKRHENKRLIATCFNIQSLKLAN</sequence>
<comment type="subcellular location">
    <subcellularLocation>
        <location evidence="1">Cell membrane</location>
        <topology evidence="1">Multi-pass membrane protein</topology>
    </subcellularLocation>
</comment>
<evidence type="ECO:0000256" key="4">
    <source>
        <dbReference type="ARBA" id="ARBA00022692"/>
    </source>
</evidence>
<evidence type="ECO:0000256" key="3">
    <source>
        <dbReference type="ARBA" id="ARBA00022475"/>
    </source>
</evidence>
<dbReference type="Proteomes" id="UP000022141">
    <property type="component" value="Unassembled WGS sequence"/>
</dbReference>
<feature type="transmembrane region" description="Helical" evidence="7">
    <location>
        <begin position="143"/>
        <end position="162"/>
    </location>
</feature>
<evidence type="ECO:0000256" key="5">
    <source>
        <dbReference type="ARBA" id="ARBA00022989"/>
    </source>
</evidence>
<dbReference type="Gene3D" id="1.10.1760.20">
    <property type="match status" value="1"/>
</dbReference>
<feature type="transmembrane region" description="Helical" evidence="7">
    <location>
        <begin position="38"/>
        <end position="59"/>
    </location>
</feature>
<evidence type="ECO:0000256" key="7">
    <source>
        <dbReference type="SAM" id="Phobius"/>
    </source>
</evidence>
<evidence type="ECO:0000313" key="8">
    <source>
        <dbReference type="EMBL" id="EXI83971.1"/>
    </source>
</evidence>
<feature type="transmembrane region" description="Helical" evidence="7">
    <location>
        <begin position="101"/>
        <end position="122"/>
    </location>
</feature>
<feature type="transmembrane region" description="Helical" evidence="7">
    <location>
        <begin position="7"/>
        <end position="26"/>
    </location>
</feature>